<dbReference type="HOGENOM" id="CLU_815554_0_0_7"/>
<protein>
    <submittedName>
        <fullName evidence="2">Uncharacterized protein</fullName>
    </submittedName>
</protein>
<proteinExistence type="predicted"/>
<dbReference type="AlphaFoldDB" id="V6DGN2"/>
<reference evidence="2 3" key="1">
    <citation type="journal article" date="2015" name="Biol. Direct">
        <title>Babela massiliensis, a representative of a widespread bacterial phylum with unusual adaptations to parasitism in amoebae.</title>
        <authorList>
            <person name="Pagnier I."/>
            <person name="Yutin N."/>
            <person name="Croce O."/>
            <person name="Makarova K.S."/>
            <person name="Wolf Y.I."/>
            <person name="Benamar S."/>
            <person name="Raoult D."/>
            <person name="Koonin E.V."/>
            <person name="La Scola B."/>
        </authorList>
    </citation>
    <scope>NUCLEOTIDE SEQUENCE [LARGE SCALE GENOMIC DNA]</scope>
    <source>
        <strain evidence="3">BABL1</strain>
    </source>
</reference>
<sequence>MKILKKMQKRFFMYIILIIIIPNYLKMFYLISSSSQSKINYIEKYSNVDLNSEMLMHFFKQPQYRESSIICFLKHTYNHNFYAEKFLSLNFSHVITLLEYANRTTLPRKYIYNVLSLFNQKLGETTYINSYAFLELLEQLPKLLKPYFDIKKEKEEAIQLIKEELYFLLTDKFELLKENPEKIMDDFSVSVYNLLYDKGYKNNNLDLSVSDIQQELMLFLSTIISKLIWNPKDQKFIWNSVKQISKFVESLLFSKILTNVDNADKLFWGLITRFSYFLSIYGDLLNLDCYQEINKDLEDKNLLFLTLEEREICITSKLNYLKKSLYNSEFKARMYQKTVN</sequence>
<name>V6DGN2_9BACT</name>
<gene>
    <name evidence="2" type="ORF">BABL1_gene_290</name>
</gene>
<dbReference type="OrthoDB" id="9882363at2"/>
<evidence type="ECO:0000313" key="2">
    <source>
        <dbReference type="EMBL" id="CDK30725.1"/>
    </source>
</evidence>
<evidence type="ECO:0000256" key="1">
    <source>
        <dbReference type="SAM" id="Phobius"/>
    </source>
</evidence>
<dbReference type="STRING" id="673862.BABL1_gene_290"/>
<evidence type="ECO:0000313" key="3">
    <source>
        <dbReference type="Proteomes" id="UP000018769"/>
    </source>
</evidence>
<dbReference type="RefSeq" id="WP_023792319.1">
    <property type="nucleotide sequence ID" value="NC_023003.1"/>
</dbReference>
<organism evidence="2 3">
    <name type="scientific">Candidatus Babela massiliensis</name>
    <dbReference type="NCBI Taxonomy" id="673862"/>
    <lineage>
        <taxon>Bacteria</taxon>
        <taxon>Candidatus Babelota</taxon>
        <taxon>Candidatus Babeliae</taxon>
        <taxon>Candidatus Babeliales</taxon>
        <taxon>Candidatus Babeliaceae</taxon>
        <taxon>Candidatus Babela</taxon>
    </lineage>
</organism>
<dbReference type="EMBL" id="HG793133">
    <property type="protein sequence ID" value="CDK30725.1"/>
    <property type="molecule type" value="Genomic_DNA"/>
</dbReference>
<keyword evidence="3" id="KW-1185">Reference proteome</keyword>
<accession>V6DGN2</accession>
<dbReference type="KEGG" id="dpb:BABL1_gene_290"/>
<keyword evidence="1" id="KW-0472">Membrane</keyword>
<keyword evidence="1" id="KW-1133">Transmembrane helix</keyword>
<dbReference type="eggNOG" id="ENOG50343JB">
    <property type="taxonomic scope" value="Bacteria"/>
</dbReference>
<dbReference type="Proteomes" id="UP000018769">
    <property type="component" value="Chromosome I"/>
</dbReference>
<feature type="transmembrane region" description="Helical" evidence="1">
    <location>
        <begin position="12"/>
        <end position="31"/>
    </location>
</feature>
<keyword evidence="1" id="KW-0812">Transmembrane</keyword>